<dbReference type="AlphaFoldDB" id="A0A2S8B8T9"/>
<dbReference type="PRINTS" id="PR01790">
    <property type="entry name" value="SMP30FAMILY"/>
</dbReference>
<sequence>MPVEIDLLEAGVTGLGESPLWDHRNMRLWWIDSAADSLHSSNAEGGEQAEWMLGQPIGSIGLAKGGLIVALSDGFYRFDLESGRVDPVAHPKMAADTRLNDGKADRAGRFLAASMRTGEAVGGAELFQLDANGAVRTLEVGIGIGNAICFSPAGDRLYFADSLDGLLRRYDYDSESGAIGPRRDLVDCRDHGSGADGATVDAEGRIWVALVMAQAVACYAPDGVLLRSIPVPLPYPSCPAFGGPKLDILYLTSIANSGNRLVANHPDAGRITVIRGLDVPGIAEGIYR</sequence>
<dbReference type="EMBL" id="PHFW01000002">
    <property type="protein sequence ID" value="PQM28834.1"/>
    <property type="molecule type" value="Genomic_DNA"/>
</dbReference>
<keyword evidence="3" id="KW-0862">Zinc</keyword>
<name>A0A2S8B8T9_9SPHN</name>
<evidence type="ECO:0000256" key="3">
    <source>
        <dbReference type="PIRSR" id="PIRSR605511-2"/>
    </source>
</evidence>
<feature type="binding site" evidence="3">
    <location>
        <position position="196"/>
    </location>
    <ligand>
        <name>a divalent metal cation</name>
        <dbReference type="ChEBI" id="CHEBI:60240"/>
    </ligand>
</feature>
<dbReference type="Gene3D" id="2.120.10.30">
    <property type="entry name" value="TolB, C-terminal domain"/>
    <property type="match status" value="1"/>
</dbReference>
<protein>
    <submittedName>
        <fullName evidence="5">Senescence marker protein-30 (SMP-30)</fullName>
    </submittedName>
</protein>
<dbReference type="OrthoDB" id="2633250at2"/>
<evidence type="ECO:0000256" key="2">
    <source>
        <dbReference type="PIRSR" id="PIRSR605511-1"/>
    </source>
</evidence>
<feature type="binding site" evidence="3">
    <location>
        <position position="17"/>
    </location>
    <ligand>
        <name>a divalent metal cation</name>
        <dbReference type="ChEBI" id="CHEBI:60240"/>
    </ligand>
</feature>
<dbReference type="PANTHER" id="PTHR10907">
    <property type="entry name" value="REGUCALCIN"/>
    <property type="match status" value="1"/>
</dbReference>
<gene>
    <name evidence="5" type="ORF">CVO77_10475</name>
</gene>
<dbReference type="Proteomes" id="UP000238954">
    <property type="component" value="Chromosome"/>
</dbReference>
<dbReference type="InterPro" id="IPR005511">
    <property type="entry name" value="SMP-30"/>
</dbReference>
<dbReference type="SUPFAM" id="SSF63829">
    <property type="entry name" value="Calcium-dependent phosphotriesterase"/>
    <property type="match status" value="1"/>
</dbReference>
<evidence type="ECO:0000259" key="4">
    <source>
        <dbReference type="Pfam" id="PF08450"/>
    </source>
</evidence>
<feature type="binding site" evidence="3">
    <location>
        <position position="98"/>
    </location>
    <ligand>
        <name>substrate</name>
    </ligand>
</feature>
<dbReference type="GO" id="GO:0019853">
    <property type="term" value="P:L-ascorbic acid biosynthetic process"/>
    <property type="evidence" value="ECO:0007669"/>
    <property type="project" value="TreeGrafter"/>
</dbReference>
<reference evidence="6" key="1">
    <citation type="submission" date="2017-11" db="EMBL/GenBank/DDBJ databases">
        <title>The complete genome sequence of Sphingopyxis pomeranensis sp. nov. strain WS5A3p.</title>
        <authorList>
            <person name="Kaminski M.A."/>
        </authorList>
    </citation>
    <scope>NUCLEOTIDE SEQUENCE [LARGE SCALE GENOMIC DNA]</scope>
    <source>
        <strain evidence="6">WS5A3p</strain>
    </source>
</reference>
<evidence type="ECO:0000256" key="1">
    <source>
        <dbReference type="ARBA" id="ARBA00008853"/>
    </source>
</evidence>
<keyword evidence="3" id="KW-0479">Metal-binding</keyword>
<dbReference type="GO" id="GO:0004341">
    <property type="term" value="F:gluconolactonase activity"/>
    <property type="evidence" value="ECO:0007669"/>
    <property type="project" value="TreeGrafter"/>
</dbReference>
<evidence type="ECO:0000313" key="6">
    <source>
        <dbReference type="Proteomes" id="UP000238954"/>
    </source>
</evidence>
<dbReference type="GO" id="GO:0005509">
    <property type="term" value="F:calcium ion binding"/>
    <property type="evidence" value="ECO:0007669"/>
    <property type="project" value="TreeGrafter"/>
</dbReference>
<keyword evidence="6" id="KW-1185">Reference proteome</keyword>
<accession>A0A2S8B8T9</accession>
<feature type="binding site" evidence="3">
    <location>
        <position position="146"/>
    </location>
    <ligand>
        <name>a divalent metal cation</name>
        <dbReference type="ChEBI" id="CHEBI:60240"/>
    </ligand>
</feature>
<feature type="domain" description="SMP-30/Gluconolactonase/LRE-like region" evidence="4">
    <location>
        <begin position="15"/>
        <end position="254"/>
    </location>
</feature>
<dbReference type="PANTHER" id="PTHR10907:SF47">
    <property type="entry name" value="REGUCALCIN"/>
    <property type="match status" value="1"/>
</dbReference>
<organism evidence="5 6">
    <name type="scientific">Sphingopyxis lindanitolerans</name>
    <dbReference type="NCBI Taxonomy" id="2054227"/>
    <lineage>
        <taxon>Bacteria</taxon>
        <taxon>Pseudomonadati</taxon>
        <taxon>Pseudomonadota</taxon>
        <taxon>Alphaproteobacteria</taxon>
        <taxon>Sphingomonadales</taxon>
        <taxon>Sphingomonadaceae</taxon>
        <taxon>Sphingopyxis</taxon>
    </lineage>
</organism>
<comment type="similarity">
    <text evidence="1">Belongs to the SMP-30/CGR1 family.</text>
</comment>
<evidence type="ECO:0000313" key="5">
    <source>
        <dbReference type="EMBL" id="PQM28834.1"/>
    </source>
</evidence>
<comment type="cofactor">
    <cofactor evidence="3">
        <name>Zn(2+)</name>
        <dbReference type="ChEBI" id="CHEBI:29105"/>
    </cofactor>
    <text evidence="3">Binds 1 divalent metal cation per subunit.</text>
</comment>
<proteinExistence type="inferred from homology"/>
<dbReference type="Pfam" id="PF08450">
    <property type="entry name" value="SGL"/>
    <property type="match status" value="1"/>
</dbReference>
<feature type="binding site" evidence="3">
    <location>
        <position position="100"/>
    </location>
    <ligand>
        <name>substrate</name>
    </ligand>
</feature>
<feature type="active site" description="Proton donor/acceptor" evidence="2">
    <location>
        <position position="196"/>
    </location>
</feature>
<dbReference type="InterPro" id="IPR013658">
    <property type="entry name" value="SGL"/>
</dbReference>
<dbReference type="RefSeq" id="WP_105999000.1">
    <property type="nucleotide sequence ID" value="NZ_CM009578.1"/>
</dbReference>
<comment type="caution">
    <text evidence="5">The sequence shown here is derived from an EMBL/GenBank/DDBJ whole genome shotgun (WGS) entry which is preliminary data.</text>
</comment>
<dbReference type="InterPro" id="IPR011042">
    <property type="entry name" value="6-blade_b-propeller_TolB-like"/>
</dbReference>